<dbReference type="GeneTree" id="ENSGT01010000222559"/>
<dbReference type="Pfam" id="PF15183">
    <property type="entry name" value="MRAP"/>
    <property type="match status" value="1"/>
</dbReference>
<evidence type="ECO:0000256" key="4">
    <source>
        <dbReference type="ARBA" id="ARBA00022475"/>
    </source>
</evidence>
<dbReference type="InParanoid" id="A0A3B5K409"/>
<evidence type="ECO:0000256" key="1">
    <source>
        <dbReference type="ARBA" id="ARBA00004162"/>
    </source>
</evidence>
<evidence type="ECO:0008006" key="12">
    <source>
        <dbReference type="Google" id="ProtNLM"/>
    </source>
</evidence>
<keyword evidence="5 9" id="KW-0812">Transmembrane</keyword>
<comment type="subcellular location">
    <subcellularLocation>
        <location evidence="1">Cell membrane</location>
        <topology evidence="1">Single-pass membrane protein</topology>
    </subcellularLocation>
    <subcellularLocation>
        <location evidence="2">Endoplasmic reticulum membrane</location>
        <topology evidence="2">Single-pass membrane protein</topology>
    </subcellularLocation>
</comment>
<dbReference type="GO" id="GO:0031782">
    <property type="term" value="F:type 4 melanocortin receptor binding"/>
    <property type="evidence" value="ECO:0007669"/>
    <property type="project" value="TreeGrafter"/>
</dbReference>
<reference evidence="10" key="2">
    <citation type="submission" date="2025-08" db="UniProtKB">
        <authorList>
            <consortium name="Ensembl"/>
        </authorList>
    </citation>
    <scope>IDENTIFICATION</scope>
</reference>
<keyword evidence="11" id="KW-1185">Reference proteome</keyword>
<dbReference type="Proteomes" id="UP000005226">
    <property type="component" value="Chromosome 11"/>
</dbReference>
<dbReference type="AlphaFoldDB" id="A0A3B5K409"/>
<dbReference type="GO" id="GO:0072659">
    <property type="term" value="P:protein localization to plasma membrane"/>
    <property type="evidence" value="ECO:0007669"/>
    <property type="project" value="TreeGrafter"/>
</dbReference>
<evidence type="ECO:0000256" key="7">
    <source>
        <dbReference type="ARBA" id="ARBA00022989"/>
    </source>
</evidence>
<accession>A0A3B5K409</accession>
<evidence type="ECO:0000313" key="11">
    <source>
        <dbReference type="Proteomes" id="UP000005226"/>
    </source>
</evidence>
<dbReference type="GO" id="GO:0031783">
    <property type="term" value="F:type 5 melanocortin receptor binding"/>
    <property type="evidence" value="ECO:0007669"/>
    <property type="project" value="TreeGrafter"/>
</dbReference>
<keyword evidence="6" id="KW-0256">Endoplasmic reticulum</keyword>
<dbReference type="GO" id="GO:0030545">
    <property type="term" value="F:signaling receptor regulator activity"/>
    <property type="evidence" value="ECO:0007669"/>
    <property type="project" value="TreeGrafter"/>
</dbReference>
<feature type="transmembrane region" description="Helical" evidence="9">
    <location>
        <begin position="32"/>
        <end position="53"/>
    </location>
</feature>
<dbReference type="GO" id="GO:0005886">
    <property type="term" value="C:plasma membrane"/>
    <property type="evidence" value="ECO:0007669"/>
    <property type="project" value="UniProtKB-SubCell"/>
</dbReference>
<dbReference type="InterPro" id="IPR028111">
    <property type="entry name" value="MRAP"/>
</dbReference>
<sequence>MENSTGTYEWEYYYDYIEPVIVDESKLKYHKYSVIIIFWISLSGLVGFLFLTLNLMSHMVSNKCLFETFFSSWVTLVQMI</sequence>
<evidence type="ECO:0000256" key="6">
    <source>
        <dbReference type="ARBA" id="ARBA00022824"/>
    </source>
</evidence>
<evidence type="ECO:0000256" key="2">
    <source>
        <dbReference type="ARBA" id="ARBA00004389"/>
    </source>
</evidence>
<keyword evidence="8 9" id="KW-0472">Membrane</keyword>
<evidence type="ECO:0000313" key="10">
    <source>
        <dbReference type="Ensembl" id="ENSTRUP00000050278.2"/>
    </source>
</evidence>
<dbReference type="GO" id="GO:0031780">
    <property type="term" value="F:corticotropin hormone receptor binding"/>
    <property type="evidence" value="ECO:0007669"/>
    <property type="project" value="TreeGrafter"/>
</dbReference>
<evidence type="ECO:0000256" key="8">
    <source>
        <dbReference type="ARBA" id="ARBA00023136"/>
    </source>
</evidence>
<dbReference type="GO" id="GO:0005789">
    <property type="term" value="C:endoplasmic reticulum membrane"/>
    <property type="evidence" value="ECO:0007669"/>
    <property type="project" value="UniProtKB-SubCell"/>
</dbReference>
<dbReference type="GO" id="GO:0031781">
    <property type="term" value="F:type 3 melanocortin receptor binding"/>
    <property type="evidence" value="ECO:0007669"/>
    <property type="project" value="TreeGrafter"/>
</dbReference>
<protein>
    <recommendedName>
        <fullName evidence="12">Melanocortin 2 receptor accessory protein</fullName>
    </recommendedName>
</protein>
<evidence type="ECO:0000256" key="3">
    <source>
        <dbReference type="ARBA" id="ARBA00010063"/>
    </source>
</evidence>
<reference evidence="10 11" key="1">
    <citation type="journal article" date="2011" name="Genome Biol. Evol.">
        <title>Integration of the genetic map and genome assembly of fugu facilitates insights into distinct features of genome evolution in teleosts and mammals.</title>
        <authorList>
            <person name="Kai W."/>
            <person name="Kikuchi K."/>
            <person name="Tohari S."/>
            <person name="Chew A.K."/>
            <person name="Tay A."/>
            <person name="Fujiwara A."/>
            <person name="Hosoya S."/>
            <person name="Suetake H."/>
            <person name="Naruse K."/>
            <person name="Brenner S."/>
            <person name="Suzuki Y."/>
            <person name="Venkatesh B."/>
        </authorList>
    </citation>
    <scope>NUCLEOTIDE SEQUENCE [LARGE SCALE GENOMIC DNA]</scope>
</reference>
<evidence type="ECO:0000256" key="5">
    <source>
        <dbReference type="ARBA" id="ARBA00022692"/>
    </source>
</evidence>
<dbReference type="OMA" id="ENDEWEY"/>
<dbReference type="STRING" id="31033.ENSTRUP00000050278"/>
<dbReference type="PANTHER" id="PTHR28675:SF2">
    <property type="entry name" value="MELANOCORTIN-2 RECEPTOR ACCESSORY PROTEIN"/>
    <property type="match status" value="1"/>
</dbReference>
<dbReference type="GO" id="GO:0070996">
    <property type="term" value="F:type 1 melanocortin receptor binding"/>
    <property type="evidence" value="ECO:0007669"/>
    <property type="project" value="TreeGrafter"/>
</dbReference>
<keyword evidence="4" id="KW-1003">Cell membrane</keyword>
<name>A0A3B5K409_TAKRU</name>
<keyword evidence="7 9" id="KW-1133">Transmembrane helix</keyword>
<comment type="similarity">
    <text evidence="3">Belongs to the MRAP family.</text>
</comment>
<dbReference type="PANTHER" id="PTHR28675">
    <property type="entry name" value="MELANOCORTIN-2 RECEPTOR ACCESSORY PROTEIN 2"/>
    <property type="match status" value="1"/>
</dbReference>
<organism evidence="10 11">
    <name type="scientific">Takifugu rubripes</name>
    <name type="common">Japanese pufferfish</name>
    <name type="synonym">Fugu rubripes</name>
    <dbReference type="NCBI Taxonomy" id="31033"/>
    <lineage>
        <taxon>Eukaryota</taxon>
        <taxon>Metazoa</taxon>
        <taxon>Chordata</taxon>
        <taxon>Craniata</taxon>
        <taxon>Vertebrata</taxon>
        <taxon>Euteleostomi</taxon>
        <taxon>Actinopterygii</taxon>
        <taxon>Neopterygii</taxon>
        <taxon>Teleostei</taxon>
        <taxon>Neoteleostei</taxon>
        <taxon>Acanthomorphata</taxon>
        <taxon>Eupercaria</taxon>
        <taxon>Tetraodontiformes</taxon>
        <taxon>Tetradontoidea</taxon>
        <taxon>Tetraodontidae</taxon>
        <taxon>Takifugu</taxon>
    </lineage>
</organism>
<evidence type="ECO:0000256" key="9">
    <source>
        <dbReference type="SAM" id="Phobius"/>
    </source>
</evidence>
<dbReference type="Ensembl" id="ENSTRUT00000050453.2">
    <property type="protein sequence ID" value="ENSTRUP00000050278.2"/>
    <property type="gene ID" value="ENSTRUG00000021825.2"/>
</dbReference>
<reference evidence="10" key="3">
    <citation type="submission" date="2025-09" db="UniProtKB">
        <authorList>
            <consortium name="Ensembl"/>
        </authorList>
    </citation>
    <scope>IDENTIFICATION</scope>
</reference>
<dbReference type="GO" id="GO:0106070">
    <property type="term" value="P:regulation of adenylate cyclase-activating G protein-coupled receptor signaling pathway"/>
    <property type="evidence" value="ECO:0007669"/>
    <property type="project" value="TreeGrafter"/>
</dbReference>
<proteinExistence type="inferred from homology"/>